<sequence length="257" mass="28325">MAQQGAAQPKAPFPQPPPFYKHFTKANAAELKRQRKDLASHQPHDEEAPHSAHQPTDLNILSLPPELRYLIPPTPPDTTTANNPPKAFTQPLNLTPTPPTLASLSITPLHPTHPRVLNNPQPHLLALARSLLTTFLHLVGAQSQDAEAWEESTRHLERIVGSLQELINAYRPHQARESLILEMEGRVRGMRGEVERIREAGGRVEELLGGLSGGEGGRMGVMGTGEGRGKGMEKVDGLEEMRRERQRGAWGALRELS</sequence>
<dbReference type="GO" id="GO:0003712">
    <property type="term" value="F:transcription coregulator activity"/>
    <property type="evidence" value="ECO:0007669"/>
    <property type="project" value="InterPro"/>
</dbReference>
<protein>
    <recommendedName>
        <fullName evidence="4 10">Mediator of RNA polymerase II transcription subunit 7</fullName>
    </recommendedName>
</protein>
<dbReference type="Pfam" id="PF05983">
    <property type="entry name" value="Med7"/>
    <property type="match status" value="1"/>
</dbReference>
<dbReference type="InterPro" id="IPR037212">
    <property type="entry name" value="Med7/Med21-like"/>
</dbReference>
<evidence type="ECO:0000256" key="4">
    <source>
        <dbReference type="ARBA" id="ARBA00020631"/>
    </source>
</evidence>
<feature type="region of interest" description="Disordered" evidence="11">
    <location>
        <begin position="214"/>
        <end position="257"/>
    </location>
</feature>
<evidence type="ECO:0000313" key="12">
    <source>
        <dbReference type="EMBL" id="RMY44544.1"/>
    </source>
</evidence>
<dbReference type="EMBL" id="QWIP01001637">
    <property type="protein sequence ID" value="RMY44544.1"/>
    <property type="molecule type" value="Genomic_DNA"/>
</dbReference>
<comment type="caution">
    <text evidence="12">The sequence shown here is derived from an EMBL/GenBank/DDBJ whole genome shotgun (WGS) entry which is preliminary data.</text>
</comment>
<dbReference type="GO" id="GO:0016592">
    <property type="term" value="C:mediator complex"/>
    <property type="evidence" value="ECO:0007669"/>
    <property type="project" value="InterPro"/>
</dbReference>
<evidence type="ECO:0000256" key="8">
    <source>
        <dbReference type="ARBA" id="ARBA00023242"/>
    </source>
</evidence>
<evidence type="ECO:0000256" key="3">
    <source>
        <dbReference type="ARBA" id="ARBA00011837"/>
    </source>
</evidence>
<dbReference type="Gene3D" id="6.10.140.1520">
    <property type="match status" value="1"/>
</dbReference>
<gene>
    <name evidence="12" type="ORF">D0863_16198</name>
</gene>
<comment type="subcellular location">
    <subcellularLocation>
        <location evidence="1 10">Nucleus</location>
    </subcellularLocation>
</comment>
<keyword evidence="7 10" id="KW-0804">Transcription</keyword>
<dbReference type="PANTHER" id="PTHR21428">
    <property type="entry name" value="MEDIATOR OF RNA POLYMERASE II TRANSCRIPTION SUBUNIT 7"/>
    <property type="match status" value="1"/>
</dbReference>
<dbReference type="SUPFAM" id="SSF140718">
    <property type="entry name" value="Mediator hinge subcomplex-like"/>
    <property type="match status" value="1"/>
</dbReference>
<dbReference type="AlphaFoldDB" id="A0A3M7BXU2"/>
<evidence type="ECO:0000256" key="1">
    <source>
        <dbReference type="ARBA" id="ARBA00004123"/>
    </source>
</evidence>
<evidence type="ECO:0000256" key="6">
    <source>
        <dbReference type="ARBA" id="ARBA00023159"/>
    </source>
</evidence>
<keyword evidence="5 10" id="KW-0805">Transcription regulation</keyword>
<evidence type="ECO:0000313" key="13">
    <source>
        <dbReference type="Proteomes" id="UP000269276"/>
    </source>
</evidence>
<evidence type="ECO:0000256" key="2">
    <source>
        <dbReference type="ARBA" id="ARBA00009994"/>
    </source>
</evidence>
<dbReference type="Proteomes" id="UP000269276">
    <property type="component" value="Unassembled WGS sequence"/>
</dbReference>
<dbReference type="VEuPathDB" id="FungiDB:BTJ68_07694"/>
<name>A0A3M7BXU2_HORWE</name>
<evidence type="ECO:0000256" key="11">
    <source>
        <dbReference type="SAM" id="MobiDB-lite"/>
    </source>
</evidence>
<evidence type="ECO:0000256" key="10">
    <source>
        <dbReference type="RuleBase" id="RU364060"/>
    </source>
</evidence>
<feature type="compositionally biased region" description="Basic and acidic residues" evidence="11">
    <location>
        <begin position="227"/>
        <end position="247"/>
    </location>
</feature>
<dbReference type="InterPro" id="IPR009244">
    <property type="entry name" value="Mediatior_Med7"/>
</dbReference>
<feature type="region of interest" description="Disordered" evidence="11">
    <location>
        <begin position="1"/>
        <end position="98"/>
    </location>
</feature>
<dbReference type="OrthoDB" id="10253553at2759"/>
<evidence type="ECO:0000256" key="7">
    <source>
        <dbReference type="ARBA" id="ARBA00023163"/>
    </source>
</evidence>
<comment type="similarity">
    <text evidence="2 10">Belongs to the Mediator complex subunit 7 family.</text>
</comment>
<reference evidence="12 13" key="1">
    <citation type="journal article" date="2018" name="BMC Genomics">
        <title>Genomic evidence for intraspecific hybridization in a clonal and extremely halotolerant yeast.</title>
        <authorList>
            <person name="Gostincar C."/>
            <person name="Stajich J.E."/>
            <person name="Zupancic J."/>
            <person name="Zalar P."/>
            <person name="Gunde-Cimerman N."/>
        </authorList>
    </citation>
    <scope>NUCLEOTIDE SEQUENCE [LARGE SCALE GENOMIC DNA]</scope>
    <source>
        <strain evidence="12 13">EXF-2682</strain>
    </source>
</reference>
<dbReference type="Gene3D" id="6.10.140.200">
    <property type="match status" value="1"/>
</dbReference>
<feature type="compositionally biased region" description="Low complexity" evidence="11">
    <location>
        <begin position="77"/>
        <end position="98"/>
    </location>
</feature>
<accession>A0A3M7BXU2</accession>
<feature type="compositionally biased region" description="Basic and acidic residues" evidence="11">
    <location>
        <begin position="30"/>
        <end position="50"/>
    </location>
</feature>
<evidence type="ECO:0000256" key="9">
    <source>
        <dbReference type="ARBA" id="ARBA00025687"/>
    </source>
</evidence>
<organism evidence="12 13">
    <name type="scientific">Hortaea werneckii</name>
    <name type="common">Black yeast</name>
    <name type="synonym">Cladosporium werneckii</name>
    <dbReference type="NCBI Taxonomy" id="91943"/>
    <lineage>
        <taxon>Eukaryota</taxon>
        <taxon>Fungi</taxon>
        <taxon>Dikarya</taxon>
        <taxon>Ascomycota</taxon>
        <taxon>Pezizomycotina</taxon>
        <taxon>Dothideomycetes</taxon>
        <taxon>Dothideomycetidae</taxon>
        <taxon>Mycosphaerellales</taxon>
        <taxon>Teratosphaeriaceae</taxon>
        <taxon>Hortaea</taxon>
    </lineage>
</organism>
<dbReference type="PANTHER" id="PTHR21428:SF11">
    <property type="entry name" value="MEDIATOR OF RNA POLYMERASE II TRANSCRIPTION SUBUNIT 7"/>
    <property type="match status" value="1"/>
</dbReference>
<dbReference type="GO" id="GO:0006357">
    <property type="term" value="P:regulation of transcription by RNA polymerase II"/>
    <property type="evidence" value="ECO:0007669"/>
    <property type="project" value="InterPro"/>
</dbReference>
<comment type="function">
    <text evidence="9">Component of the Mediator complex, a coactivator involved in the regulated transcription of nearly all RNA polymerase II-dependent genes. Mediator functions as a bridge to convey information from gene-specific regulatory proteins to the basal RNA polymerase II transcription machinery. Mediator is recruited to promoters by direct interactions with regulatory proteins and serves as a scaffold for the assembly of a functional preinitiation complex with RNA polymerase II and the general transcription factors.</text>
</comment>
<comment type="subunit">
    <text evidence="3 10">Component of the Mediator complex.</text>
</comment>
<feature type="compositionally biased region" description="Gly residues" evidence="11">
    <location>
        <begin position="214"/>
        <end position="226"/>
    </location>
</feature>
<keyword evidence="6 10" id="KW-0010">Activator</keyword>
<dbReference type="InterPro" id="IPR044888">
    <property type="entry name" value="Mediatior_Med7_sf"/>
</dbReference>
<dbReference type="GO" id="GO:0070847">
    <property type="term" value="C:core mediator complex"/>
    <property type="evidence" value="ECO:0007669"/>
    <property type="project" value="TreeGrafter"/>
</dbReference>
<feature type="compositionally biased region" description="Low complexity" evidence="11">
    <location>
        <begin position="1"/>
        <end position="10"/>
    </location>
</feature>
<proteinExistence type="inferred from homology"/>
<keyword evidence="8 10" id="KW-0539">Nucleus</keyword>
<evidence type="ECO:0000256" key="5">
    <source>
        <dbReference type="ARBA" id="ARBA00023015"/>
    </source>
</evidence>